<proteinExistence type="predicted"/>
<accession>A0A0L6W3M4</accession>
<dbReference type="InterPro" id="IPR003148">
    <property type="entry name" value="RCK_N"/>
</dbReference>
<dbReference type="InterPro" id="IPR050721">
    <property type="entry name" value="Trk_Ktr_HKT_K-transport"/>
</dbReference>
<comment type="caution">
    <text evidence="3">The sequence shown here is derived from an EMBL/GenBank/DDBJ whole genome shotgun (WGS) entry which is preliminary data.</text>
</comment>
<organism evidence="3 4">
    <name type="scientific">Thermincola ferriacetica</name>
    <dbReference type="NCBI Taxonomy" id="281456"/>
    <lineage>
        <taxon>Bacteria</taxon>
        <taxon>Bacillati</taxon>
        <taxon>Bacillota</taxon>
        <taxon>Clostridia</taxon>
        <taxon>Eubacteriales</taxon>
        <taxon>Thermincolaceae</taxon>
        <taxon>Thermincola</taxon>
    </lineage>
</organism>
<keyword evidence="4" id="KW-1185">Reference proteome</keyword>
<dbReference type="InterPro" id="IPR036291">
    <property type="entry name" value="NAD(P)-bd_dom_sf"/>
</dbReference>
<dbReference type="Pfam" id="PF02080">
    <property type="entry name" value="TrkA_C"/>
    <property type="match status" value="1"/>
</dbReference>
<dbReference type="InterPro" id="IPR006037">
    <property type="entry name" value="RCK_C"/>
</dbReference>
<reference evidence="4" key="1">
    <citation type="submission" date="2015-07" db="EMBL/GenBank/DDBJ databases">
        <title>Complete Genome of Thermincola ferriacetica strain Z-0001T.</title>
        <authorList>
            <person name="Lusk B."/>
            <person name="Badalamenti J.P."/>
            <person name="Parameswaran P."/>
            <person name="Bond D.R."/>
            <person name="Torres C.I."/>
        </authorList>
    </citation>
    <scope>NUCLEOTIDE SEQUENCE [LARGE SCALE GENOMIC DNA]</scope>
    <source>
        <strain evidence="4">Z-0001</strain>
    </source>
</reference>
<dbReference type="PANTHER" id="PTHR43833">
    <property type="entry name" value="POTASSIUM CHANNEL PROTEIN 2-RELATED-RELATED"/>
    <property type="match status" value="1"/>
</dbReference>
<dbReference type="Gene3D" id="3.40.50.720">
    <property type="entry name" value="NAD(P)-binding Rossmann-like Domain"/>
    <property type="match status" value="1"/>
</dbReference>
<dbReference type="PROSITE" id="PS51201">
    <property type="entry name" value="RCK_N"/>
    <property type="match status" value="1"/>
</dbReference>
<dbReference type="AlphaFoldDB" id="A0A0L6W3M4"/>
<dbReference type="InterPro" id="IPR036721">
    <property type="entry name" value="RCK_C_sf"/>
</dbReference>
<dbReference type="Gene3D" id="3.30.70.1450">
    <property type="entry name" value="Regulator of K+ conductance, C-terminal domain"/>
    <property type="match status" value="1"/>
</dbReference>
<dbReference type="SUPFAM" id="SSF51735">
    <property type="entry name" value="NAD(P)-binding Rossmann-fold domains"/>
    <property type="match status" value="1"/>
</dbReference>
<dbReference type="EMBL" id="LGTE01000005">
    <property type="protein sequence ID" value="KNZ70187.1"/>
    <property type="molecule type" value="Genomic_DNA"/>
</dbReference>
<feature type="domain" description="RCK C-terminal" evidence="2">
    <location>
        <begin position="134"/>
        <end position="215"/>
    </location>
</feature>
<dbReference type="Proteomes" id="UP000037175">
    <property type="component" value="Unassembled WGS sequence"/>
</dbReference>
<dbReference type="PATRIC" id="fig|281456.6.peg.1129"/>
<dbReference type="SUPFAM" id="SSF116726">
    <property type="entry name" value="TrkA C-terminal domain-like"/>
    <property type="match status" value="1"/>
</dbReference>
<evidence type="ECO:0000313" key="4">
    <source>
        <dbReference type="Proteomes" id="UP000037175"/>
    </source>
</evidence>
<protein>
    <submittedName>
        <fullName evidence="3">TrkA-N domain-containing protein</fullName>
    </submittedName>
</protein>
<evidence type="ECO:0000313" key="3">
    <source>
        <dbReference type="EMBL" id="KNZ70187.1"/>
    </source>
</evidence>
<gene>
    <name evidence="3" type="ORF">Tfer_1059</name>
</gene>
<evidence type="ECO:0000259" key="1">
    <source>
        <dbReference type="PROSITE" id="PS51201"/>
    </source>
</evidence>
<sequence>MKQFAVIGLGRFGSSVAKTLYNMGHDVLAIDSDEERIEEMVDSVTHCVQADALDEDALKALGIRNFEVVIVAIGKDIQASILVTVMLKEMGVKCVVVKAQNDLHGKVLAKIGADKIVYPERDMGAKVAHSLVSSNVLDHIELSPVHSILEVVAPDFLVGKSLRQSELRARYEVTIMAIKRDGDILVAPQPDEVIRENDILVAIGKNEKLRRLERE</sequence>
<dbReference type="RefSeq" id="WP_013120734.1">
    <property type="nucleotide sequence ID" value="NZ_LGTE01000005.1"/>
</dbReference>
<dbReference type="GO" id="GO:0006813">
    <property type="term" value="P:potassium ion transport"/>
    <property type="evidence" value="ECO:0007669"/>
    <property type="project" value="InterPro"/>
</dbReference>
<name>A0A0L6W3M4_9FIRM</name>
<dbReference type="PROSITE" id="PS51202">
    <property type="entry name" value="RCK_C"/>
    <property type="match status" value="1"/>
</dbReference>
<evidence type="ECO:0000259" key="2">
    <source>
        <dbReference type="PROSITE" id="PS51202"/>
    </source>
</evidence>
<dbReference type="PANTHER" id="PTHR43833:SF7">
    <property type="entry name" value="KTR SYSTEM POTASSIUM UPTAKE PROTEIN C"/>
    <property type="match status" value="1"/>
</dbReference>
<feature type="domain" description="RCK N-terminal" evidence="1">
    <location>
        <begin position="1"/>
        <end position="117"/>
    </location>
</feature>
<dbReference type="GO" id="GO:0008324">
    <property type="term" value="F:monoatomic cation transmembrane transporter activity"/>
    <property type="evidence" value="ECO:0007669"/>
    <property type="project" value="InterPro"/>
</dbReference>
<dbReference type="Pfam" id="PF02254">
    <property type="entry name" value="TrkA_N"/>
    <property type="match status" value="1"/>
</dbReference>